<dbReference type="SUPFAM" id="SSF50370">
    <property type="entry name" value="Ricin B-like lectins"/>
    <property type="match status" value="1"/>
</dbReference>
<reference evidence="4" key="1">
    <citation type="submission" date="2022-12" db="EMBL/GenBank/DDBJ databases">
        <title>Reference genome sequencing for broad-spectrum identification of bacterial and archaeal isolates by mass spectrometry.</title>
        <authorList>
            <person name="Sekiguchi Y."/>
            <person name="Tourlousse D.M."/>
        </authorList>
    </citation>
    <scope>NUCLEOTIDE SEQUENCE</scope>
    <source>
        <strain evidence="4">LLR39Z86</strain>
    </source>
</reference>
<feature type="compositionally biased region" description="Low complexity" evidence="1">
    <location>
        <begin position="191"/>
        <end position="206"/>
    </location>
</feature>
<keyword evidence="3" id="KW-0732">Signal</keyword>
<feature type="region of interest" description="Disordered" evidence="1">
    <location>
        <begin position="168"/>
        <end position="212"/>
    </location>
</feature>
<dbReference type="Proteomes" id="UP001144313">
    <property type="component" value="Unassembled WGS sequence"/>
</dbReference>
<dbReference type="PROSITE" id="PS51257">
    <property type="entry name" value="PROKAR_LIPOPROTEIN"/>
    <property type="match status" value="1"/>
</dbReference>
<dbReference type="AlphaFoldDB" id="A0A9W6G6X6"/>
<proteinExistence type="predicted"/>
<keyword evidence="2" id="KW-0472">Membrane</keyword>
<keyword evidence="2" id="KW-0812">Transmembrane</keyword>
<keyword evidence="2" id="KW-1133">Transmembrane helix</keyword>
<evidence type="ECO:0000256" key="3">
    <source>
        <dbReference type="SAM" id="SignalP"/>
    </source>
</evidence>
<dbReference type="InterPro" id="IPR035992">
    <property type="entry name" value="Ricin_B-like_lectins"/>
</dbReference>
<organism evidence="4 5">
    <name type="scientific">Glycomyces algeriensis</name>
    <dbReference type="NCBI Taxonomy" id="256037"/>
    <lineage>
        <taxon>Bacteria</taxon>
        <taxon>Bacillati</taxon>
        <taxon>Actinomycetota</taxon>
        <taxon>Actinomycetes</taxon>
        <taxon>Glycomycetales</taxon>
        <taxon>Glycomycetaceae</taxon>
        <taxon>Glycomyces</taxon>
    </lineage>
</organism>
<dbReference type="CDD" id="cd00161">
    <property type="entry name" value="beta-trefoil_Ricin-like"/>
    <property type="match status" value="1"/>
</dbReference>
<protein>
    <recommendedName>
        <fullName evidence="6">Ricin-type beta-trefoil lectin protein</fullName>
    </recommendedName>
</protein>
<feature type="chain" id="PRO_5040926582" description="Ricin-type beta-trefoil lectin protein" evidence="3">
    <location>
        <begin position="29"/>
        <end position="247"/>
    </location>
</feature>
<keyword evidence="5" id="KW-1185">Reference proteome</keyword>
<comment type="caution">
    <text evidence="4">The sequence shown here is derived from an EMBL/GenBank/DDBJ whole genome shotgun (WGS) entry which is preliminary data.</text>
</comment>
<evidence type="ECO:0008006" key="6">
    <source>
        <dbReference type="Google" id="ProtNLM"/>
    </source>
</evidence>
<gene>
    <name evidence="4" type="ORF">GALLR39Z86_21390</name>
</gene>
<accession>A0A9W6G6X6</accession>
<dbReference type="PROSITE" id="PS50231">
    <property type="entry name" value="RICIN_B_LECTIN"/>
    <property type="match status" value="1"/>
</dbReference>
<dbReference type="RefSeq" id="WP_270114439.1">
    <property type="nucleotide sequence ID" value="NZ_BAAAOL010000006.1"/>
</dbReference>
<dbReference type="Gene3D" id="2.80.10.50">
    <property type="match status" value="1"/>
</dbReference>
<evidence type="ECO:0000313" key="4">
    <source>
        <dbReference type="EMBL" id="GLI42289.1"/>
    </source>
</evidence>
<name>A0A9W6G6X6_9ACTN</name>
<evidence type="ECO:0000313" key="5">
    <source>
        <dbReference type="Proteomes" id="UP001144313"/>
    </source>
</evidence>
<evidence type="ECO:0000256" key="1">
    <source>
        <dbReference type="SAM" id="MobiDB-lite"/>
    </source>
</evidence>
<feature type="compositionally biased region" description="Pro residues" evidence="1">
    <location>
        <begin position="171"/>
        <end position="190"/>
    </location>
</feature>
<feature type="transmembrane region" description="Helical" evidence="2">
    <location>
        <begin position="214"/>
        <end position="237"/>
    </location>
</feature>
<dbReference type="EMBL" id="BSDT01000001">
    <property type="protein sequence ID" value="GLI42289.1"/>
    <property type="molecule type" value="Genomic_DNA"/>
</dbReference>
<evidence type="ECO:0000256" key="2">
    <source>
        <dbReference type="SAM" id="Phobius"/>
    </source>
</evidence>
<feature type="signal peptide" evidence="3">
    <location>
        <begin position="1"/>
        <end position="28"/>
    </location>
</feature>
<sequence length="247" mass="25629">MKSPMLQAAATAAAACLIATAFGGAAQAQTVPAGPVKVFLKDHESLPLAASANGARLTNDHDLWRLVAVEAFQDLGQYQLVHDASGRCLSADTTGGDETAPVILTDCADAIGWKLVFDPLPSHSDFRFITADGYFLGLEDGSDAEEGAEVLAVKPETSASRHFQEWRFADAPPPSNPPSSPPPSTPPSPPELSESPSVPAESESPKPALPTTGAGLGIGVGAGAVALAGGAALILWWQRRRALRSDW</sequence>